<name>A0A922P0Y8_9HYPH</name>
<keyword evidence="1" id="KW-1133">Transmembrane helix</keyword>
<feature type="transmembrane region" description="Helical" evidence="1">
    <location>
        <begin position="387"/>
        <end position="404"/>
    </location>
</feature>
<dbReference type="AlphaFoldDB" id="A0A922P0Y8"/>
<feature type="transmembrane region" description="Helical" evidence="1">
    <location>
        <begin position="24"/>
        <end position="44"/>
    </location>
</feature>
<evidence type="ECO:0000313" key="3">
    <source>
        <dbReference type="Proteomes" id="UP000052167"/>
    </source>
</evidence>
<keyword evidence="1" id="KW-0812">Transmembrane</keyword>
<feature type="transmembrane region" description="Helical" evidence="1">
    <location>
        <begin position="239"/>
        <end position="259"/>
    </location>
</feature>
<feature type="transmembrane region" description="Helical" evidence="1">
    <location>
        <begin position="440"/>
        <end position="464"/>
    </location>
</feature>
<feature type="transmembrane region" description="Helical" evidence="1">
    <location>
        <begin position="142"/>
        <end position="163"/>
    </location>
</feature>
<keyword evidence="3" id="KW-1185">Reference proteome</keyword>
<keyword evidence="1" id="KW-0472">Membrane</keyword>
<evidence type="ECO:0000256" key="1">
    <source>
        <dbReference type="SAM" id="Phobius"/>
    </source>
</evidence>
<dbReference type="EMBL" id="JOKJ01000030">
    <property type="protein sequence ID" value="KEQ03754.1"/>
    <property type="molecule type" value="Genomic_DNA"/>
</dbReference>
<protein>
    <submittedName>
        <fullName evidence="2">Membrane protein</fullName>
    </submittedName>
</protein>
<sequence>MMTHATGASLQESRPERRPLSSRPWLLAVFYALVTAAVLLAMFIPSATDYVGSDNDDIMRLVEVRDLLAGQGWFDLMQYRLGLEGGTLMHWSRLVDLPIALLVRFAALFLPHVQAEAVALTLWPLLLIPFLLYPLGLAAGRLGGPGAMHIGMGLGCLFVFTSIRFHPGAIDHHNLQLVLAIWVAAMLVDPQRRRSSYAAAGAACALAVAIGAETVPFVAAACAVVALQWIWHGLDAARAVRAFGLSLTLVISAAFFLTVPPQSYGVVTCDSLSLGFYALSATGGLLLSLATWLPYTATLQMRMVVGAVIAAMLLVAASVIAPQCLASPLAGLDPMLVQLWLGAVTEAQSLWQILLRDPASIGGFYAVGLLALAVCFFRALGDEEREAHLVLLLLIAVNWGISLVQVRGFAFANLLAILPLALLISDLRHRSQKEPENANLAFAYVATVLAAVPAVWALGGAVIAKGLEEPIGLQTMTQDTGSQEKGECSSEADLALLAQMPAGLVAAPSNSGAEILRFTPHRVLSAPYHRNQGGMLTELHIGLAPPLEARAFLAGAGVTLLAFCETDPQTKMLIDMKSDGLYAALSRNEVPSFLKPLGGSEGGFRLFQVVLSDG</sequence>
<gene>
    <name evidence="2" type="ORF">GV68_16150</name>
</gene>
<feature type="transmembrane region" description="Helical" evidence="1">
    <location>
        <begin position="359"/>
        <end position="380"/>
    </location>
</feature>
<proteinExistence type="predicted"/>
<feature type="transmembrane region" description="Helical" evidence="1">
    <location>
        <begin position="305"/>
        <end position="330"/>
    </location>
</feature>
<feature type="transmembrane region" description="Helical" evidence="1">
    <location>
        <begin position="271"/>
        <end position="293"/>
    </location>
</feature>
<dbReference type="Proteomes" id="UP000052167">
    <property type="component" value="Unassembled WGS sequence"/>
</dbReference>
<reference evidence="2 3" key="1">
    <citation type="submission" date="2014-06" db="EMBL/GenBank/DDBJ databases">
        <title>Rhizobium pelagicum/R2-400B4.</title>
        <authorList>
            <person name="Kimes N.E."/>
            <person name="Lopez-Perez M."/>
        </authorList>
    </citation>
    <scope>NUCLEOTIDE SEQUENCE [LARGE SCALE GENOMIC DNA]</scope>
    <source>
        <strain evidence="2 3">R2-400B4</strain>
    </source>
</reference>
<dbReference type="RefSeq" id="WP_037166645.1">
    <property type="nucleotide sequence ID" value="NZ_CAJXID010000030.1"/>
</dbReference>
<comment type="caution">
    <text evidence="2">The sequence shown here is derived from an EMBL/GenBank/DDBJ whole genome shotgun (WGS) entry which is preliminary data.</text>
</comment>
<organism evidence="2 3">
    <name type="scientific">Pseudorhizobium pelagicum</name>
    <dbReference type="NCBI Taxonomy" id="1509405"/>
    <lineage>
        <taxon>Bacteria</taxon>
        <taxon>Pseudomonadati</taxon>
        <taxon>Pseudomonadota</taxon>
        <taxon>Alphaproteobacteria</taxon>
        <taxon>Hyphomicrobiales</taxon>
        <taxon>Rhizobiaceae</taxon>
        <taxon>Rhizobium/Agrobacterium group</taxon>
        <taxon>Pseudorhizobium</taxon>
    </lineage>
</organism>
<feature type="transmembrane region" description="Helical" evidence="1">
    <location>
        <begin position="197"/>
        <end position="227"/>
    </location>
</feature>
<evidence type="ECO:0000313" key="2">
    <source>
        <dbReference type="EMBL" id="KEQ03754.1"/>
    </source>
</evidence>
<dbReference type="OrthoDB" id="1082056at2"/>
<feature type="transmembrane region" description="Helical" evidence="1">
    <location>
        <begin position="117"/>
        <end position="136"/>
    </location>
</feature>
<accession>A0A922P0Y8</accession>
<feature type="transmembrane region" description="Helical" evidence="1">
    <location>
        <begin position="410"/>
        <end position="428"/>
    </location>
</feature>